<dbReference type="InterPro" id="IPR052340">
    <property type="entry name" value="RNase_Y/CdgJ"/>
</dbReference>
<sequence length="124" mass="14217">MYISLWKKCSFPKKCFYNVDSAEVFEKVKSQGELFCGKLFGDYEELFEITVLSYLKTTLSRALEMVEKEDFDVDQLEKLLKADPKLSVSLLKFINSPLMAPPSPIRDIKHAIVYLGVNNLNLSL</sequence>
<dbReference type="PANTHER" id="PTHR33525">
    <property type="match status" value="1"/>
</dbReference>
<organism evidence="2 3">
    <name type="scientific">Aquifex aeolicus</name>
    <dbReference type="NCBI Taxonomy" id="63363"/>
    <lineage>
        <taxon>Bacteria</taxon>
        <taxon>Pseudomonadati</taxon>
        <taxon>Aquificota</taxon>
        <taxon>Aquificia</taxon>
        <taxon>Aquificales</taxon>
        <taxon>Aquificaceae</taxon>
        <taxon>Aquifex</taxon>
    </lineage>
</organism>
<evidence type="ECO:0000313" key="3">
    <source>
        <dbReference type="Proteomes" id="UP000606463"/>
    </source>
</evidence>
<feature type="domain" description="HDOD" evidence="1">
    <location>
        <begin position="52"/>
        <end position="124"/>
    </location>
</feature>
<dbReference type="PANTHER" id="PTHR33525:SF4">
    <property type="entry name" value="CYCLIC DI-GMP PHOSPHODIESTERASE CDGJ"/>
    <property type="match status" value="1"/>
</dbReference>
<dbReference type="AlphaFoldDB" id="A0A9D0YPI1"/>
<comment type="caution">
    <text evidence="2">The sequence shown here is derived from an EMBL/GenBank/DDBJ whole genome shotgun (WGS) entry which is preliminary data.</text>
</comment>
<dbReference type="Proteomes" id="UP000606463">
    <property type="component" value="Unassembled WGS sequence"/>
</dbReference>
<gene>
    <name evidence="2" type="ORF">EYH37_01850</name>
</gene>
<evidence type="ECO:0000313" key="2">
    <source>
        <dbReference type="EMBL" id="HIP98098.1"/>
    </source>
</evidence>
<dbReference type="PROSITE" id="PS51833">
    <property type="entry name" value="HDOD"/>
    <property type="match status" value="1"/>
</dbReference>
<proteinExistence type="predicted"/>
<reference evidence="2" key="1">
    <citation type="journal article" date="2020" name="ISME J.">
        <title>Gammaproteobacteria mediating utilization of methyl-, sulfur- and petroleum organic compounds in deep ocean hydrothermal plumes.</title>
        <authorList>
            <person name="Zhou Z."/>
            <person name="Liu Y."/>
            <person name="Pan J."/>
            <person name="Cron B.R."/>
            <person name="Toner B.M."/>
            <person name="Anantharaman K."/>
            <person name="Breier J.A."/>
            <person name="Dick G.J."/>
            <person name="Li M."/>
        </authorList>
    </citation>
    <scope>NUCLEOTIDE SEQUENCE</scope>
    <source>
        <strain evidence="2">SZUA-1501</strain>
    </source>
</reference>
<name>A0A9D0YPI1_AQUAO</name>
<evidence type="ECO:0000259" key="1">
    <source>
        <dbReference type="PROSITE" id="PS51833"/>
    </source>
</evidence>
<dbReference type="InterPro" id="IPR013976">
    <property type="entry name" value="HDOD"/>
</dbReference>
<dbReference type="Pfam" id="PF08668">
    <property type="entry name" value="HDOD"/>
    <property type="match status" value="1"/>
</dbReference>
<dbReference type="Gene3D" id="1.10.3210.10">
    <property type="entry name" value="Hypothetical protein af1432"/>
    <property type="match status" value="1"/>
</dbReference>
<accession>A0A9D0YPI1</accession>
<protein>
    <submittedName>
        <fullName evidence="2">HDOD domain-containing protein</fullName>
    </submittedName>
</protein>
<dbReference type="EMBL" id="DQVE01000018">
    <property type="protein sequence ID" value="HIP98098.1"/>
    <property type="molecule type" value="Genomic_DNA"/>
</dbReference>
<dbReference type="SUPFAM" id="SSF109604">
    <property type="entry name" value="HD-domain/PDEase-like"/>
    <property type="match status" value="1"/>
</dbReference>